<organism evidence="1 2">
    <name type="scientific">Pelobates cultripes</name>
    <name type="common">Western spadefoot toad</name>
    <dbReference type="NCBI Taxonomy" id="61616"/>
    <lineage>
        <taxon>Eukaryota</taxon>
        <taxon>Metazoa</taxon>
        <taxon>Chordata</taxon>
        <taxon>Craniata</taxon>
        <taxon>Vertebrata</taxon>
        <taxon>Euteleostomi</taxon>
        <taxon>Amphibia</taxon>
        <taxon>Batrachia</taxon>
        <taxon>Anura</taxon>
        <taxon>Pelobatoidea</taxon>
        <taxon>Pelobatidae</taxon>
        <taxon>Pelobates</taxon>
    </lineage>
</organism>
<name>A0AAD1RWW0_PELCU</name>
<feature type="non-terminal residue" evidence="1">
    <location>
        <position position="69"/>
    </location>
</feature>
<accession>A0AAD1RWW0</accession>
<dbReference type="Proteomes" id="UP001295444">
    <property type="component" value="Chromosome 04"/>
</dbReference>
<gene>
    <name evidence="1" type="ORF">PECUL_23A030830</name>
</gene>
<keyword evidence="2" id="KW-1185">Reference proteome</keyword>
<dbReference type="AlphaFoldDB" id="A0AAD1RWW0"/>
<evidence type="ECO:0000313" key="1">
    <source>
        <dbReference type="EMBL" id="CAH2283028.1"/>
    </source>
</evidence>
<dbReference type="EMBL" id="OW240915">
    <property type="protein sequence ID" value="CAH2283028.1"/>
    <property type="molecule type" value="Genomic_DNA"/>
</dbReference>
<evidence type="ECO:0000313" key="2">
    <source>
        <dbReference type="Proteomes" id="UP001295444"/>
    </source>
</evidence>
<proteinExistence type="predicted"/>
<reference evidence="1" key="1">
    <citation type="submission" date="2022-03" db="EMBL/GenBank/DDBJ databases">
        <authorList>
            <person name="Alioto T."/>
            <person name="Alioto T."/>
            <person name="Gomez Garrido J."/>
        </authorList>
    </citation>
    <scope>NUCLEOTIDE SEQUENCE</scope>
</reference>
<protein>
    <submittedName>
        <fullName evidence="1">Uncharacterized protein</fullName>
    </submittedName>
</protein>
<feature type="non-terminal residue" evidence="1">
    <location>
        <position position="1"/>
    </location>
</feature>
<sequence>ALWDNRYNKYCRASLPFRLGGIPGRVFRQLGIVPVSPSLILLFISDEALLYLRSPISFVEYPGVYGPTQ</sequence>